<dbReference type="InterPro" id="IPR047088">
    <property type="entry name" value="ORC5_C"/>
</dbReference>
<keyword evidence="11" id="KW-1185">Reference proteome</keyword>
<gene>
    <name evidence="10" type="ORF">JMJ35_009466</name>
</gene>
<dbReference type="Pfam" id="PF13191">
    <property type="entry name" value="AAA_16"/>
    <property type="match status" value="1"/>
</dbReference>
<keyword evidence="6" id="KW-0539">Nucleus</keyword>
<evidence type="ECO:0000256" key="5">
    <source>
        <dbReference type="ARBA" id="ARBA00022840"/>
    </source>
</evidence>
<dbReference type="InterPro" id="IPR048866">
    <property type="entry name" value="ORC5_lid"/>
</dbReference>
<keyword evidence="4" id="KW-0547">Nucleotide-binding</keyword>
<dbReference type="GO" id="GO:0005664">
    <property type="term" value="C:nuclear origin of replication recognition complex"/>
    <property type="evidence" value="ECO:0007669"/>
    <property type="project" value="TreeGrafter"/>
</dbReference>
<dbReference type="GO" id="GO:0006270">
    <property type="term" value="P:DNA replication initiation"/>
    <property type="evidence" value="ECO:0007669"/>
    <property type="project" value="TreeGrafter"/>
</dbReference>
<dbReference type="SUPFAM" id="SSF52540">
    <property type="entry name" value="P-loop containing nucleoside triphosphate hydrolases"/>
    <property type="match status" value="1"/>
</dbReference>
<evidence type="ECO:0000313" key="11">
    <source>
        <dbReference type="Proteomes" id="UP001166286"/>
    </source>
</evidence>
<comment type="similarity">
    <text evidence="2">Belongs to the ORC5 family.</text>
</comment>
<feature type="domain" description="Origin recognition complex subunit 5 C-terminal" evidence="8">
    <location>
        <begin position="350"/>
        <end position="491"/>
    </location>
</feature>
<sequence length="493" mass="54280">MEELLARYGLLGGSISVFRNEIPAFVRMNFVSKPGSSMGSFLPKEFLLSLNNQIPCREAQIRQVAALLNHNSPSPLILVIYGGEATGKSLTIKAILEAIQTPSTTVQSQECITTRHLLERTLAGVKDALKRQDGDTEANDVDGRCESISAFVVELQRVLQGRGKHILVFDGVDHQREVAPTLLPAIARLGETIPHLITILVVGSLQAHLLHRAGVPHVHYPPYTRAESLSILSKYPLFIHGPAISSQPDSSRPAANEDSVWLWGRFTAAVWDSLGQSVARDVVSFREVCSRLWKPFIQPVLDGHYGAREFSKLMVKNRGLFQSELALVDSIVPIKATAPNANATKPPYNLPYYPSYLLIGSYLASYNHPKYDITLFSKSSLSKRRKRGGGTALTSHRVSKHRRVSRKLLGPQPFPLERLFAIFHAILPHTYPGGAAEIMCQLATLAGLRLMIKSGGTGDILEGATKWKVNVGWDFIRGVASGVGFDIENYLHE</sequence>
<dbReference type="Gene3D" id="3.40.50.300">
    <property type="entry name" value="P-loop containing nucleotide triphosphate hydrolases"/>
    <property type="match status" value="1"/>
</dbReference>
<proteinExistence type="inferred from homology"/>
<dbReference type="PANTHER" id="PTHR12705">
    <property type="entry name" value="ORIGIN RECOGNITION COMPLEX SUBUNIT 5"/>
    <property type="match status" value="1"/>
</dbReference>
<evidence type="ECO:0000256" key="3">
    <source>
        <dbReference type="ARBA" id="ARBA00022705"/>
    </source>
</evidence>
<dbReference type="Proteomes" id="UP001166286">
    <property type="component" value="Unassembled WGS sequence"/>
</dbReference>
<dbReference type="GO" id="GO:0003688">
    <property type="term" value="F:DNA replication origin binding"/>
    <property type="evidence" value="ECO:0007669"/>
    <property type="project" value="TreeGrafter"/>
</dbReference>
<dbReference type="Pfam" id="PF21639">
    <property type="entry name" value="ORC5_lid"/>
    <property type="match status" value="1"/>
</dbReference>
<evidence type="ECO:0000259" key="7">
    <source>
        <dbReference type="Pfam" id="PF13191"/>
    </source>
</evidence>
<name>A0AA39QSG1_9LECA</name>
<protein>
    <recommendedName>
        <fullName evidence="12">Orc1-like AAA ATPase domain-containing protein</fullName>
    </recommendedName>
</protein>
<dbReference type="InterPro" id="IPR027417">
    <property type="entry name" value="P-loop_NTPase"/>
</dbReference>
<dbReference type="InterPro" id="IPR020796">
    <property type="entry name" value="ORC5"/>
</dbReference>
<feature type="domain" description="ORC5 lid" evidence="9">
    <location>
        <begin position="263"/>
        <end position="322"/>
    </location>
</feature>
<organism evidence="10 11">
    <name type="scientific">Cladonia borealis</name>
    <dbReference type="NCBI Taxonomy" id="184061"/>
    <lineage>
        <taxon>Eukaryota</taxon>
        <taxon>Fungi</taxon>
        <taxon>Dikarya</taxon>
        <taxon>Ascomycota</taxon>
        <taxon>Pezizomycotina</taxon>
        <taxon>Lecanoromycetes</taxon>
        <taxon>OSLEUM clade</taxon>
        <taxon>Lecanoromycetidae</taxon>
        <taxon>Lecanorales</taxon>
        <taxon>Lecanorineae</taxon>
        <taxon>Cladoniaceae</taxon>
        <taxon>Cladonia</taxon>
    </lineage>
</organism>
<dbReference type="Gene3D" id="1.10.8.60">
    <property type="match status" value="1"/>
</dbReference>
<dbReference type="Pfam" id="PF14630">
    <property type="entry name" value="ORC5_C"/>
    <property type="match status" value="1"/>
</dbReference>
<dbReference type="InterPro" id="IPR041664">
    <property type="entry name" value="AAA_16"/>
</dbReference>
<evidence type="ECO:0000313" key="10">
    <source>
        <dbReference type="EMBL" id="KAK0508382.1"/>
    </source>
</evidence>
<keyword evidence="3" id="KW-0235">DNA replication</keyword>
<dbReference type="EMBL" id="JAFEKC020000021">
    <property type="protein sequence ID" value="KAK0508382.1"/>
    <property type="molecule type" value="Genomic_DNA"/>
</dbReference>
<evidence type="ECO:0000256" key="2">
    <source>
        <dbReference type="ARBA" id="ARBA00006269"/>
    </source>
</evidence>
<evidence type="ECO:0000256" key="1">
    <source>
        <dbReference type="ARBA" id="ARBA00004123"/>
    </source>
</evidence>
<reference evidence="10" key="1">
    <citation type="submission" date="2023-03" db="EMBL/GenBank/DDBJ databases">
        <title>Complete genome of Cladonia borealis.</title>
        <authorList>
            <person name="Park H."/>
        </authorList>
    </citation>
    <scope>NUCLEOTIDE SEQUENCE</scope>
    <source>
        <strain evidence="10">ANT050790</strain>
    </source>
</reference>
<comment type="caution">
    <text evidence="10">The sequence shown here is derived from an EMBL/GenBank/DDBJ whole genome shotgun (WGS) entry which is preliminary data.</text>
</comment>
<keyword evidence="5" id="KW-0067">ATP-binding</keyword>
<evidence type="ECO:0000256" key="4">
    <source>
        <dbReference type="ARBA" id="ARBA00022741"/>
    </source>
</evidence>
<accession>A0AA39QSG1</accession>
<comment type="subcellular location">
    <subcellularLocation>
        <location evidence="1">Nucleus</location>
    </subcellularLocation>
</comment>
<evidence type="ECO:0008006" key="12">
    <source>
        <dbReference type="Google" id="ProtNLM"/>
    </source>
</evidence>
<evidence type="ECO:0000259" key="9">
    <source>
        <dbReference type="Pfam" id="PF21639"/>
    </source>
</evidence>
<evidence type="ECO:0000259" key="8">
    <source>
        <dbReference type="Pfam" id="PF14630"/>
    </source>
</evidence>
<dbReference type="PANTHER" id="PTHR12705:SF0">
    <property type="entry name" value="ORIGIN RECOGNITION COMPLEX SUBUNIT 5"/>
    <property type="match status" value="1"/>
</dbReference>
<feature type="domain" description="Orc1-like AAA ATPase" evidence="7">
    <location>
        <begin position="54"/>
        <end position="199"/>
    </location>
</feature>
<evidence type="ECO:0000256" key="6">
    <source>
        <dbReference type="ARBA" id="ARBA00023242"/>
    </source>
</evidence>
<dbReference type="AlphaFoldDB" id="A0AA39QSG1"/>